<organism evidence="2">
    <name type="scientific">Schistocephalus solidus</name>
    <name type="common">Tapeworm</name>
    <dbReference type="NCBI Taxonomy" id="70667"/>
    <lineage>
        <taxon>Eukaryota</taxon>
        <taxon>Metazoa</taxon>
        <taxon>Spiralia</taxon>
        <taxon>Lophotrochozoa</taxon>
        <taxon>Platyhelminthes</taxon>
        <taxon>Cestoda</taxon>
        <taxon>Eucestoda</taxon>
        <taxon>Diphyllobothriidea</taxon>
        <taxon>Diphyllobothriidae</taxon>
        <taxon>Schistocephalus</taxon>
    </lineage>
</organism>
<reference evidence="2" key="1">
    <citation type="submission" date="2016-01" db="EMBL/GenBank/DDBJ databases">
        <title>Reference transcriptome for the parasite Schistocephalus solidus: insights into the molecular evolution of parasitism.</title>
        <authorList>
            <person name="Hebert F.O."/>
            <person name="Grambauer S."/>
            <person name="Barber I."/>
            <person name="Landry C.R."/>
            <person name="Aubin-Horth N."/>
        </authorList>
    </citation>
    <scope>NUCLEOTIDE SEQUENCE</scope>
</reference>
<dbReference type="AlphaFoldDB" id="A0A0X3PCQ0"/>
<feature type="region of interest" description="Disordered" evidence="1">
    <location>
        <begin position="50"/>
        <end position="100"/>
    </location>
</feature>
<gene>
    <name evidence="2" type="ORF">TR88720</name>
</gene>
<dbReference type="EMBL" id="GEEE01014135">
    <property type="protein sequence ID" value="JAP49090.1"/>
    <property type="molecule type" value="Transcribed_RNA"/>
</dbReference>
<protein>
    <submittedName>
        <fullName evidence="2">Uncharacterized protein</fullName>
    </submittedName>
</protein>
<name>A0A0X3PCQ0_SCHSO</name>
<evidence type="ECO:0000313" key="2">
    <source>
        <dbReference type="EMBL" id="JAP49090.1"/>
    </source>
</evidence>
<accession>A0A0X3PCQ0</accession>
<feature type="compositionally biased region" description="Basic residues" evidence="1">
    <location>
        <begin position="91"/>
        <end position="100"/>
    </location>
</feature>
<feature type="non-terminal residue" evidence="2">
    <location>
        <position position="100"/>
    </location>
</feature>
<feature type="compositionally biased region" description="Basic residues" evidence="1">
    <location>
        <begin position="62"/>
        <end position="73"/>
    </location>
</feature>
<evidence type="ECO:0000256" key="1">
    <source>
        <dbReference type="SAM" id="MobiDB-lite"/>
    </source>
</evidence>
<proteinExistence type="predicted"/>
<sequence length="100" mass="11569">MNSTTCEILLNSSTCGGNIGHCRTAYNTSNFKGKGKTQEDILGDCSYMSDEWDADRQDGSYQKRKNKNRRRKNNNNNNKLILQEDAQLRERSKRTSFRNQ</sequence>